<dbReference type="SUPFAM" id="SSF47203">
    <property type="entry name" value="Acyl-CoA dehydrogenase C-terminal domain-like"/>
    <property type="match status" value="2"/>
</dbReference>
<reference evidence="10" key="1">
    <citation type="journal article" date="2019" name="Int. J. Syst. Evol. Microbiol.">
        <title>The Global Catalogue of Microorganisms (GCM) 10K type strain sequencing project: providing services to taxonomists for standard genome sequencing and annotation.</title>
        <authorList>
            <consortium name="The Broad Institute Genomics Platform"/>
            <consortium name="The Broad Institute Genome Sequencing Center for Infectious Disease"/>
            <person name="Wu L."/>
            <person name="Ma J."/>
        </authorList>
    </citation>
    <scope>NUCLEOTIDE SEQUENCE [LARGE SCALE GENOMIC DNA]</scope>
    <source>
        <strain evidence="10">CGMCC 1.10106</strain>
    </source>
</reference>
<dbReference type="InterPro" id="IPR036250">
    <property type="entry name" value="AcylCo_DH-like_C"/>
</dbReference>
<dbReference type="Pfam" id="PF00441">
    <property type="entry name" value="Acyl-CoA_dh_1"/>
    <property type="match status" value="2"/>
</dbReference>
<dbReference type="Proteomes" id="UP000618591">
    <property type="component" value="Unassembled WGS sequence"/>
</dbReference>
<dbReference type="Pfam" id="PF02771">
    <property type="entry name" value="Acyl-CoA_dh_N"/>
    <property type="match status" value="2"/>
</dbReference>
<keyword evidence="3" id="KW-0285">Flavoprotein</keyword>
<dbReference type="Gene3D" id="2.40.110.10">
    <property type="entry name" value="Butyryl-CoA Dehydrogenase, subunit A, domain 2"/>
    <property type="match status" value="1"/>
</dbReference>
<keyword evidence="5" id="KW-0560">Oxidoreductase</keyword>
<accession>A0ABQ1G5Y7</accession>
<keyword evidence="4" id="KW-0274">FAD</keyword>
<dbReference type="RefSeq" id="WP_188445192.1">
    <property type="nucleotide sequence ID" value="NZ_BMDW01000002.1"/>
</dbReference>
<dbReference type="InterPro" id="IPR013786">
    <property type="entry name" value="AcylCoA_DH/ox_N"/>
</dbReference>
<feature type="domain" description="Acyl-CoA dehydrogenase/oxidase N-terminal" evidence="8">
    <location>
        <begin position="357"/>
        <end position="468"/>
    </location>
</feature>
<organism evidence="9 10">
    <name type="scientific">Sphingomonas psychrolutea</name>
    <dbReference type="NCBI Taxonomy" id="1259676"/>
    <lineage>
        <taxon>Bacteria</taxon>
        <taxon>Pseudomonadati</taxon>
        <taxon>Pseudomonadota</taxon>
        <taxon>Alphaproteobacteria</taxon>
        <taxon>Sphingomonadales</taxon>
        <taxon>Sphingomonadaceae</taxon>
        <taxon>Sphingomonas</taxon>
    </lineage>
</organism>
<evidence type="ECO:0000256" key="2">
    <source>
        <dbReference type="ARBA" id="ARBA00009347"/>
    </source>
</evidence>
<dbReference type="PANTHER" id="PTHR43292">
    <property type="entry name" value="ACYL-COA DEHYDROGENASE"/>
    <property type="match status" value="1"/>
</dbReference>
<feature type="domain" description="Acyl-CoA dehydrogenase/oxidase N-terminal" evidence="8">
    <location>
        <begin position="6"/>
        <end position="100"/>
    </location>
</feature>
<feature type="domain" description="Acyl-CoA dehydrogenase/oxidase C-terminal" evidence="6">
    <location>
        <begin position="200"/>
        <end position="333"/>
    </location>
</feature>
<dbReference type="EMBL" id="BMDW01000002">
    <property type="protein sequence ID" value="GGA37397.1"/>
    <property type="molecule type" value="Genomic_DNA"/>
</dbReference>
<evidence type="ECO:0000256" key="3">
    <source>
        <dbReference type="ARBA" id="ARBA00022630"/>
    </source>
</evidence>
<protein>
    <submittedName>
        <fullName evidence="9">Acyl-CoA dehydrogenase</fullName>
    </submittedName>
</protein>
<sequence>MNFEPSDDQAMIAETFARFFEENSSMARVRAAMPSGFDPELWRSFAEMGGFGIRVPEAQGGSGLGLFDAVLVMEEAGRSLASGPVAEAMIAARILAACGEPGAALLGKLIAGDAVVTIALHDAADTHAQWVAGGAVADAVIVRDGSTLYLVAPTADEKQVKPNLASMPLARIVLNGGARTVLSDTSDALHAFTAGVEEWKLLIAAALAGLSGEALRLASAYASERVQFGQLIGTFQGISHPLGDLKADTEGGKFLVWRAIRDIADGVDRAGAEVSLALWWNARTAGRTVSQALHTFGGYGLSTEYDIHLYNLRAKALPLILGDPAQLLEEAGRRLYHGETTVLPQVGDVSVEFDFGEEARALAAEVDAFFEANLTPELRARAHYSFDGHVPEFHKKIAEAGLHLPSWPKEYGGRNADAYASHAAYAAWEKHGWTTHAVGVTGLVGTMIRMFGSDELKDEVLSRIVAGDCICSLGFSEPASGSDVFAAKTRATPDGNGWRIDGQKMFTSGANMADYVLMLARTDPDSAKHRGLTMFIVPLKAEGVEIQPVFTFQDERTNITFYDGVRIPDTWRLGGINEGARVMSQALGMEHGASWDKTQWHMLREAETFCRDTKRRGVAMIEDDKVATRLARVVGHNLITEMLGWRGMWAAVEAKPHHGQGSMGKLFSSEAFLRDSADLLDLCAPESLTETTGPAAYINLSYRHAQGTTIYGGTSEVHRSVVAERALNLPRTRA</sequence>
<dbReference type="SUPFAM" id="SSF56645">
    <property type="entry name" value="Acyl-CoA dehydrogenase NM domain-like"/>
    <property type="match status" value="2"/>
</dbReference>
<feature type="domain" description="Acyl-CoA oxidase/dehydrogenase middle" evidence="7">
    <location>
        <begin position="473"/>
        <end position="549"/>
    </location>
</feature>
<dbReference type="InterPro" id="IPR052161">
    <property type="entry name" value="Mycobact_Acyl-CoA_DH"/>
</dbReference>
<dbReference type="Pfam" id="PF02770">
    <property type="entry name" value="Acyl-CoA_dh_M"/>
    <property type="match status" value="1"/>
</dbReference>
<gene>
    <name evidence="9" type="primary">fadE6</name>
    <name evidence="9" type="ORF">GCM10011395_04630</name>
</gene>
<evidence type="ECO:0000313" key="9">
    <source>
        <dbReference type="EMBL" id="GGA37397.1"/>
    </source>
</evidence>
<evidence type="ECO:0000259" key="6">
    <source>
        <dbReference type="Pfam" id="PF00441"/>
    </source>
</evidence>
<evidence type="ECO:0000313" key="10">
    <source>
        <dbReference type="Proteomes" id="UP000618591"/>
    </source>
</evidence>
<evidence type="ECO:0000259" key="8">
    <source>
        <dbReference type="Pfam" id="PF02771"/>
    </source>
</evidence>
<evidence type="ECO:0000256" key="5">
    <source>
        <dbReference type="ARBA" id="ARBA00023002"/>
    </source>
</evidence>
<name>A0ABQ1G5Y7_9SPHN</name>
<dbReference type="InterPro" id="IPR006091">
    <property type="entry name" value="Acyl-CoA_Oxase/DH_mid-dom"/>
</dbReference>
<dbReference type="InterPro" id="IPR046373">
    <property type="entry name" value="Acyl-CoA_Oxase/DH_mid-dom_sf"/>
</dbReference>
<comment type="similarity">
    <text evidence="2">Belongs to the acyl-CoA dehydrogenase family.</text>
</comment>
<dbReference type="PANTHER" id="PTHR43292:SF4">
    <property type="entry name" value="ACYL-COA DEHYDROGENASE FADE34"/>
    <property type="match status" value="1"/>
</dbReference>
<evidence type="ECO:0000256" key="4">
    <source>
        <dbReference type="ARBA" id="ARBA00022827"/>
    </source>
</evidence>
<comment type="caution">
    <text evidence="9">The sequence shown here is derived from an EMBL/GenBank/DDBJ whole genome shotgun (WGS) entry which is preliminary data.</text>
</comment>
<proteinExistence type="inferred from homology"/>
<dbReference type="Gene3D" id="1.10.540.10">
    <property type="entry name" value="Acyl-CoA dehydrogenase/oxidase, N-terminal domain"/>
    <property type="match status" value="2"/>
</dbReference>
<comment type="cofactor">
    <cofactor evidence="1">
        <name>FAD</name>
        <dbReference type="ChEBI" id="CHEBI:57692"/>
    </cofactor>
</comment>
<keyword evidence="10" id="KW-1185">Reference proteome</keyword>
<dbReference type="InterPro" id="IPR009075">
    <property type="entry name" value="AcylCo_DH/oxidase_C"/>
</dbReference>
<evidence type="ECO:0000256" key="1">
    <source>
        <dbReference type="ARBA" id="ARBA00001974"/>
    </source>
</evidence>
<dbReference type="Gene3D" id="1.20.140.10">
    <property type="entry name" value="Butyryl-CoA Dehydrogenase, subunit A, domain 3"/>
    <property type="match status" value="2"/>
</dbReference>
<dbReference type="InterPro" id="IPR009100">
    <property type="entry name" value="AcylCoA_DH/oxidase_NM_dom_sf"/>
</dbReference>
<evidence type="ECO:0000259" key="7">
    <source>
        <dbReference type="Pfam" id="PF02770"/>
    </source>
</evidence>
<feature type="domain" description="Acyl-CoA dehydrogenase/oxidase C-terminal" evidence="6">
    <location>
        <begin position="578"/>
        <end position="726"/>
    </location>
</feature>
<dbReference type="InterPro" id="IPR037069">
    <property type="entry name" value="AcylCoA_DH/ox_N_sf"/>
</dbReference>